<keyword evidence="3" id="KW-1185">Reference proteome</keyword>
<evidence type="ECO:0000313" key="3">
    <source>
        <dbReference type="Proteomes" id="UP001319045"/>
    </source>
</evidence>
<name>A0ABM7NVR5_9BACT</name>
<dbReference type="InterPro" id="IPR014966">
    <property type="entry name" value="FRG-dom"/>
</dbReference>
<reference evidence="2 3" key="1">
    <citation type="journal article" date="2022" name="Int. J. Syst. Evol. Microbiol.">
        <title>Prevotella herbatica sp. nov., a plant polysaccharide-decomposing anaerobic bacterium isolated from a methanogenic reactor.</title>
        <authorList>
            <person name="Uek A."/>
            <person name="Tonouchi A."/>
            <person name="Kaku N."/>
            <person name="Ueki K."/>
        </authorList>
    </citation>
    <scope>NUCLEOTIDE SEQUENCE [LARGE SCALE GENOMIC DNA]</scope>
    <source>
        <strain evidence="2 3">WR041</strain>
    </source>
</reference>
<proteinExistence type="predicted"/>
<dbReference type="Proteomes" id="UP001319045">
    <property type="component" value="Chromosome"/>
</dbReference>
<organism evidence="2 3">
    <name type="scientific">Prevotella herbatica</name>
    <dbReference type="NCBI Taxonomy" id="2801997"/>
    <lineage>
        <taxon>Bacteria</taxon>
        <taxon>Pseudomonadati</taxon>
        <taxon>Bacteroidota</taxon>
        <taxon>Bacteroidia</taxon>
        <taxon>Bacteroidales</taxon>
        <taxon>Prevotellaceae</taxon>
        <taxon>Prevotella</taxon>
    </lineage>
</organism>
<accession>A0ABM7NVR5</accession>
<protein>
    <recommendedName>
        <fullName evidence="1">FRG domain-containing protein</fullName>
    </recommendedName>
</protein>
<evidence type="ECO:0000313" key="2">
    <source>
        <dbReference type="EMBL" id="BCS84526.1"/>
    </source>
</evidence>
<dbReference type="Pfam" id="PF08867">
    <property type="entry name" value="FRG"/>
    <property type="match status" value="1"/>
</dbReference>
<sequence>MGENNVKEIKCSSVEDFIHKISYNGELYGLRSNKYIYRGESSDEYKLIPSALREQNHEDLVNLVKTYFPTFKYKNDNSESFQMVAEYISLHLFYMYCDYRGLHIPNTNDFRHKLIGKVNIDDILYNKSTWLPSEYIEIAGLAQHYGVYTRLLDWSRNINVALYFAVSGLMNFDESEKPENIVLWVLNTTVLNTVEKDHDGIILSIPEYAGNPNLCAQKGVFSLYSIKSYYKTDHAEFFDNNDKIVKPLDEIIKEEINSGNEEPILYKILIPTPQNYELYNYLCNEGYDASLIFPGFEGTSKTLKENLYWSNQKQKNKQ</sequence>
<dbReference type="RefSeq" id="WP_207154693.1">
    <property type="nucleotide sequence ID" value="NZ_AP024484.1"/>
</dbReference>
<dbReference type="EMBL" id="AP024484">
    <property type="protein sequence ID" value="BCS84526.1"/>
    <property type="molecule type" value="Genomic_DNA"/>
</dbReference>
<evidence type="ECO:0000259" key="1">
    <source>
        <dbReference type="SMART" id="SM00901"/>
    </source>
</evidence>
<gene>
    <name evidence="2" type="ORF">prwr041_04190</name>
</gene>
<feature type="domain" description="FRG" evidence="1">
    <location>
        <begin position="31"/>
        <end position="184"/>
    </location>
</feature>
<dbReference type="SMART" id="SM00901">
    <property type="entry name" value="FRG"/>
    <property type="match status" value="1"/>
</dbReference>